<evidence type="ECO:0000256" key="2">
    <source>
        <dbReference type="ARBA" id="ARBA00022692"/>
    </source>
</evidence>
<dbReference type="GO" id="GO:0046513">
    <property type="term" value="P:ceramide biosynthetic process"/>
    <property type="evidence" value="ECO:0007669"/>
    <property type="project" value="TreeGrafter"/>
</dbReference>
<keyword evidence="3" id="KW-1133">Transmembrane helix</keyword>
<comment type="subcellular location">
    <subcellularLocation>
        <location evidence="1">Membrane</location>
        <topology evidence="1">Single-pass membrane protein</topology>
    </subcellularLocation>
</comment>
<evidence type="ECO:0000256" key="4">
    <source>
        <dbReference type="ARBA" id="ARBA00023136"/>
    </source>
</evidence>
<dbReference type="PANTHER" id="PTHR12988">
    <property type="entry name" value="SPHINGOMYELIN PHOSPHODIESTERASE 4"/>
    <property type="match status" value="1"/>
</dbReference>
<dbReference type="PROSITE" id="PS51827">
    <property type="entry name" value="XTBD"/>
    <property type="match status" value="1"/>
</dbReference>
<dbReference type="PANTHER" id="PTHR12988:SF6">
    <property type="entry name" value="SPHINGOMYELIN PHOSPHODIESTERASE 4"/>
    <property type="match status" value="1"/>
</dbReference>
<dbReference type="GO" id="GO:0016020">
    <property type="term" value="C:membrane"/>
    <property type="evidence" value="ECO:0007669"/>
    <property type="project" value="UniProtKB-SubCell"/>
</dbReference>
<evidence type="ECO:0000259" key="6">
    <source>
        <dbReference type="PROSITE" id="PS51827"/>
    </source>
</evidence>
<keyword evidence="5" id="KW-0175">Coiled coil</keyword>
<keyword evidence="2" id="KW-0812">Transmembrane</keyword>
<name>A0A238BQM1_9BILA</name>
<dbReference type="Pfam" id="PF24799">
    <property type="entry name" value="Paxt-1_C"/>
    <property type="match status" value="1"/>
</dbReference>
<dbReference type="InterPro" id="IPR057067">
    <property type="entry name" value="Paxt-1-like_C"/>
</dbReference>
<dbReference type="GO" id="GO:0046475">
    <property type="term" value="P:glycerophospholipid catabolic process"/>
    <property type="evidence" value="ECO:0007669"/>
    <property type="project" value="TreeGrafter"/>
</dbReference>
<evidence type="ECO:0000313" key="7">
    <source>
        <dbReference type="EMBL" id="OZC07156.1"/>
    </source>
</evidence>
<dbReference type="EMBL" id="KZ270041">
    <property type="protein sequence ID" value="OZC07156.1"/>
    <property type="molecule type" value="Genomic_DNA"/>
</dbReference>
<dbReference type="Proteomes" id="UP000242913">
    <property type="component" value="Unassembled WGS sequence"/>
</dbReference>
<reference evidence="7 8" key="1">
    <citation type="submission" date="2015-12" db="EMBL/GenBank/DDBJ databases">
        <title>Draft genome of the nematode, Onchocerca flexuosa.</title>
        <authorList>
            <person name="Mitreva M."/>
        </authorList>
    </citation>
    <scope>NUCLEOTIDE SEQUENCE [LARGE SCALE GENOMIC DNA]</scope>
    <source>
        <strain evidence="7">Red Deer</strain>
    </source>
</reference>
<accession>A0A238BQM1</accession>
<feature type="coiled-coil region" evidence="5">
    <location>
        <begin position="403"/>
        <end position="430"/>
    </location>
</feature>
<dbReference type="AlphaFoldDB" id="A0A238BQM1"/>
<feature type="domain" description="XRN2-binding (XTBD)" evidence="6">
    <location>
        <begin position="592"/>
        <end position="680"/>
    </location>
</feature>
<dbReference type="InterPro" id="IPR021859">
    <property type="entry name" value="XTBD"/>
</dbReference>
<gene>
    <name evidence="7" type="ORF">X798_05846</name>
</gene>
<evidence type="ECO:0000256" key="5">
    <source>
        <dbReference type="SAM" id="Coils"/>
    </source>
</evidence>
<proteinExistence type="predicted"/>
<protein>
    <recommendedName>
        <fullName evidence="6">XRN2-binding (XTBD) domain-containing protein</fullName>
    </recommendedName>
</protein>
<dbReference type="OrthoDB" id="2359216at2759"/>
<dbReference type="Pfam" id="PF11952">
    <property type="entry name" value="XTBD"/>
    <property type="match status" value="1"/>
</dbReference>
<evidence type="ECO:0000313" key="8">
    <source>
        <dbReference type="Proteomes" id="UP000242913"/>
    </source>
</evidence>
<evidence type="ECO:0000256" key="1">
    <source>
        <dbReference type="ARBA" id="ARBA00004167"/>
    </source>
</evidence>
<organism evidence="7 8">
    <name type="scientific">Onchocerca flexuosa</name>
    <dbReference type="NCBI Taxonomy" id="387005"/>
    <lineage>
        <taxon>Eukaryota</taxon>
        <taxon>Metazoa</taxon>
        <taxon>Ecdysozoa</taxon>
        <taxon>Nematoda</taxon>
        <taxon>Chromadorea</taxon>
        <taxon>Rhabditida</taxon>
        <taxon>Spirurina</taxon>
        <taxon>Spiruromorpha</taxon>
        <taxon>Filarioidea</taxon>
        <taxon>Onchocercidae</taxon>
        <taxon>Onchocerca</taxon>
    </lineage>
</organism>
<dbReference type="GO" id="GO:0006685">
    <property type="term" value="P:sphingomyelin catabolic process"/>
    <property type="evidence" value="ECO:0007669"/>
    <property type="project" value="TreeGrafter"/>
</dbReference>
<dbReference type="GO" id="GO:0050290">
    <property type="term" value="F:sphingomyelin phosphodiesterase D activity"/>
    <property type="evidence" value="ECO:0007669"/>
    <property type="project" value="InterPro"/>
</dbReference>
<sequence length="911" mass="105155">MFSNNFLRMDIYDNYPSRLSIAYNELLPRIQSQIYALDTYFLQSAIDRIFNDPQIDLLSVLSQPGINDSGNEYDQVVELVGTNSIIFKLLLESNAEIFEYFMFSFCRHLERSSCTYPSKIVQDSVYMRLLADYVCFMMPVNDENSVTVTAKKAYPENTMRSSYSTPLNLFKEEALRQYALCPSSHSIRTLRTMTQSISPHFLTFICILVRSYCSLSNWPTDYRFIALRFVLKEIHVFSLAESNDFNFSQSKLQLQWNAPFADELFDFFLSLFSRWPPNPSFTNLFDVWVTWIRPWRYCGNDLQRVMPFIRSNRRYYIELSDAFWRRKFSLECTQDIENLASYICILTSPDMLEVYEALEYNLESNVLTLMNSLKKDAEDLCLRVLKGEESLEKASWLQRTFFCLEEELLLSEQKRTLEALERLIMNASKAMSDAGYGNESFVNTESASNSHKSLSSFSPLSRKQVPDYYVDSATKLMYLTPLGRKQVARGTHCFDYSKCWKATPPIISSLRSDEVWWLSRLLYQISRAINRTRFIQNLSQCYQDSTVTGFIARFLLDPEYPNVYVPAHSSIVAFQKPCLNLRYLAFYHMSSLDSLRAVHESDEQWRLRRMFIERHIADYPKNRLLCLAQIFSNMISLGCTYDQELMKTVREMGAGLCEMVKDHKGTFEQDPIKPPVLKKAKLESKSGSSISEDSPCALKRKSFMLLRAQLTVLEKGAEPLASLNQLTSRLKYKWELKSVENGKSVLLVNDVIVLEGIFPAWNDNDAKNFAAAAALASLSREDRQVRAKCGKFELCKSDSSPSDFYMSYLVDQLKLAVKMMPANGTSFDRLEGGLRIVRMPLRYVAERGTGWEQKISINALNVQLASAVLRKGECTKSREKERKEELATMVIQRLSDSDFELISNTNGYVLR</sequence>
<evidence type="ECO:0000256" key="3">
    <source>
        <dbReference type="ARBA" id="ARBA00022989"/>
    </source>
</evidence>
<keyword evidence="4" id="KW-0472">Membrane</keyword>
<dbReference type="Pfam" id="PF14724">
    <property type="entry name" value="mit_SMPDase"/>
    <property type="match status" value="1"/>
</dbReference>
<dbReference type="InterPro" id="IPR024129">
    <property type="entry name" value="Sphingomy_SMPD4"/>
</dbReference>
<keyword evidence="8" id="KW-1185">Reference proteome</keyword>